<sequence>MLARVFLGAHPWILASMRPAHAKPNVVARRLAGWRPGYGAHASLAGELGLSKQTGLLSRQLQQAAPASHSQGLRLYQRPQTYPQVRAAGPPRPRFSLQFQFSICALSPLLCRAALYSLCWPSVIPSAFCQRYPRCCGTSSLLLFRLRNPFRLMHACARPL</sequence>
<dbReference type="Proteomes" id="UP000800040">
    <property type="component" value="Unassembled WGS sequence"/>
</dbReference>
<keyword evidence="2" id="KW-1185">Reference proteome</keyword>
<dbReference type="AlphaFoldDB" id="A0A6A5KAT4"/>
<protein>
    <submittedName>
        <fullName evidence="1">Uncharacterized protein</fullName>
    </submittedName>
</protein>
<organism evidence="1 2">
    <name type="scientific">Decorospora gaudefroyi</name>
    <dbReference type="NCBI Taxonomy" id="184978"/>
    <lineage>
        <taxon>Eukaryota</taxon>
        <taxon>Fungi</taxon>
        <taxon>Dikarya</taxon>
        <taxon>Ascomycota</taxon>
        <taxon>Pezizomycotina</taxon>
        <taxon>Dothideomycetes</taxon>
        <taxon>Pleosporomycetidae</taxon>
        <taxon>Pleosporales</taxon>
        <taxon>Pleosporineae</taxon>
        <taxon>Pleosporaceae</taxon>
        <taxon>Decorospora</taxon>
    </lineage>
</organism>
<dbReference type="EMBL" id="ML975344">
    <property type="protein sequence ID" value="KAF1832207.1"/>
    <property type="molecule type" value="Genomic_DNA"/>
</dbReference>
<accession>A0A6A5KAT4</accession>
<evidence type="ECO:0000313" key="1">
    <source>
        <dbReference type="EMBL" id="KAF1832207.1"/>
    </source>
</evidence>
<gene>
    <name evidence="1" type="ORF">BDW02DRAFT_18557</name>
</gene>
<evidence type="ECO:0000313" key="2">
    <source>
        <dbReference type="Proteomes" id="UP000800040"/>
    </source>
</evidence>
<name>A0A6A5KAT4_9PLEO</name>
<proteinExistence type="predicted"/>
<reference evidence="1" key="1">
    <citation type="submission" date="2020-01" db="EMBL/GenBank/DDBJ databases">
        <authorList>
            <consortium name="DOE Joint Genome Institute"/>
            <person name="Haridas S."/>
            <person name="Albert R."/>
            <person name="Binder M."/>
            <person name="Bloem J."/>
            <person name="Labutti K."/>
            <person name="Salamov A."/>
            <person name="Andreopoulos B."/>
            <person name="Baker S.E."/>
            <person name="Barry K."/>
            <person name="Bills G."/>
            <person name="Bluhm B.H."/>
            <person name="Cannon C."/>
            <person name="Castanera R."/>
            <person name="Culley D.E."/>
            <person name="Daum C."/>
            <person name="Ezra D."/>
            <person name="Gonzalez J.B."/>
            <person name="Henrissat B."/>
            <person name="Kuo A."/>
            <person name="Liang C."/>
            <person name="Lipzen A."/>
            <person name="Lutzoni F."/>
            <person name="Magnuson J."/>
            <person name="Mondo S."/>
            <person name="Nolan M."/>
            <person name="Ohm R."/>
            <person name="Pangilinan J."/>
            <person name="Park H.-J."/>
            <person name="Ramirez L."/>
            <person name="Alfaro M."/>
            <person name="Sun H."/>
            <person name="Tritt A."/>
            <person name="Yoshinaga Y."/>
            <person name="Zwiers L.-H."/>
            <person name="Turgeon B.G."/>
            <person name="Goodwin S.B."/>
            <person name="Spatafora J.W."/>
            <person name="Crous P.W."/>
            <person name="Grigoriev I.V."/>
        </authorList>
    </citation>
    <scope>NUCLEOTIDE SEQUENCE</scope>
    <source>
        <strain evidence="1">P77</strain>
    </source>
</reference>